<dbReference type="AlphaFoldDB" id="A0A433V4J0"/>
<proteinExistence type="predicted"/>
<reference evidence="1" key="1">
    <citation type="submission" date="2018-12" db="EMBL/GenBank/DDBJ databases">
        <authorList>
            <person name="Will S."/>
            <person name="Neumann-Schaal M."/>
            <person name="Henke P."/>
        </authorList>
    </citation>
    <scope>NUCLEOTIDE SEQUENCE</scope>
    <source>
        <strain evidence="1">PCC 7102</strain>
    </source>
</reference>
<reference evidence="1" key="2">
    <citation type="journal article" date="2019" name="Genome Biol. Evol.">
        <title>Day and night: Metabolic profiles and evolutionary relationships of six axenic non-marine cyanobacteria.</title>
        <authorList>
            <person name="Will S.E."/>
            <person name="Henke P."/>
            <person name="Boedeker C."/>
            <person name="Huang S."/>
            <person name="Brinkmann H."/>
            <person name="Rohde M."/>
            <person name="Jarek M."/>
            <person name="Friedl T."/>
            <person name="Seufert S."/>
            <person name="Schumacher M."/>
            <person name="Overmann J."/>
            <person name="Neumann-Schaal M."/>
            <person name="Petersen J."/>
        </authorList>
    </citation>
    <scope>NUCLEOTIDE SEQUENCE [LARGE SCALE GENOMIC DNA]</scope>
    <source>
        <strain evidence="1">PCC 7102</strain>
    </source>
</reference>
<sequence length="748" mass="81229">MALAILRFLESDGAKSRFQIDLGTNRFYQYQIGGLEVHDVNGLKMLQSPIYTSELLTLSPENLGRTIFEVPNNKFDTKHRAIQITSFRDRQRVGPAISEIVTVAIGTTPATSFSLTTAMETAMDKAPIETVPFQYREVQPVSEAMFLGGILNAVKSVAAPILGAVTGIATGGASGGASGGITGILSSILPQLAGVIGGLLPQLTGGTTSTDGSTPTATGQPPDASQLTSILTGLLQQVGSAVAAPEQTAPVSAPATSNVANIVSALVPQPRVTTTPRPQPVMSRVAPAQKRGVSRAKSLALSAQNYYSSLDFDEDEDEADTYGLSLSSDYADAMSSEYAESMFIGAILPALGGILSTIAPKLLSLAPTLLSTLGPQLMNMFTSLLNPQTAASGQMSMMLGIDGEDAEDEAVLIALSLAMAASATPDLIYQRVGAVTLEFSDVKPVMMHGRSRFLYRQDQDIAFPLKLQTPQPVRKARLQLLVKHPKTLKILIEQNYQIESATSGMLSVAPRISKEHLKKLAPNQEYLVCAALVWQGRSKKTQQVKRLGTSTVQMFTLVGEYLFDRVESSGETIPLNNVEKFRSYWHKVWQGDLTENVRRVNFDCKYYYTLETKRTENARMETVTQVLEEDLAGRKSRLKSGLIMAPYVLNELLGQISQHPRLSSGELSALMAPEFRQRFNNAARTQVKFQGRPRETVALWIYPEVKLQQVILKRAENTNAHGHVLGLREHPVYFPMPATAHFIGVSTG</sequence>
<comment type="caution">
    <text evidence="1">The sequence shown here is derived from an EMBL/GenBank/DDBJ whole genome shotgun (WGS) entry which is preliminary data.</text>
</comment>
<protein>
    <submittedName>
        <fullName evidence="1">Uncharacterized protein</fullName>
    </submittedName>
</protein>
<dbReference type="Proteomes" id="UP000271624">
    <property type="component" value="Unassembled WGS sequence"/>
</dbReference>
<name>A0A433V4J0_9CYAN</name>
<dbReference type="RefSeq" id="WP_127085132.1">
    <property type="nucleotide sequence ID" value="NZ_RSCL01000021.1"/>
</dbReference>
<accession>A0A433V4J0</accession>
<dbReference type="OrthoDB" id="517603at2"/>
<evidence type="ECO:0000313" key="1">
    <source>
        <dbReference type="EMBL" id="RUT00995.1"/>
    </source>
</evidence>
<evidence type="ECO:0000313" key="2">
    <source>
        <dbReference type="Proteomes" id="UP000271624"/>
    </source>
</evidence>
<dbReference type="EMBL" id="RSCL01000021">
    <property type="protein sequence ID" value="RUT00995.1"/>
    <property type="molecule type" value="Genomic_DNA"/>
</dbReference>
<organism evidence="1 2">
    <name type="scientific">Dulcicalothrix desertica PCC 7102</name>
    <dbReference type="NCBI Taxonomy" id="232991"/>
    <lineage>
        <taxon>Bacteria</taxon>
        <taxon>Bacillati</taxon>
        <taxon>Cyanobacteriota</taxon>
        <taxon>Cyanophyceae</taxon>
        <taxon>Nostocales</taxon>
        <taxon>Calotrichaceae</taxon>
        <taxon>Dulcicalothrix</taxon>
    </lineage>
</organism>
<keyword evidence="2" id="KW-1185">Reference proteome</keyword>
<gene>
    <name evidence="1" type="ORF">DSM106972_070010</name>
</gene>